<proteinExistence type="predicted"/>
<comment type="caution">
    <text evidence="1">The sequence shown here is derived from an EMBL/GenBank/DDBJ whole genome shotgun (WGS) entry which is preliminary data.</text>
</comment>
<gene>
    <name evidence="1" type="ORF">DFP95_13520</name>
</gene>
<organism evidence="1 2">
    <name type="scientific">Cohnella lupini</name>
    <dbReference type="NCBI Taxonomy" id="1294267"/>
    <lineage>
        <taxon>Bacteria</taxon>
        <taxon>Bacillati</taxon>
        <taxon>Bacillota</taxon>
        <taxon>Bacilli</taxon>
        <taxon>Bacillales</taxon>
        <taxon>Paenibacillaceae</taxon>
        <taxon>Cohnella</taxon>
    </lineage>
</organism>
<evidence type="ECO:0000313" key="1">
    <source>
        <dbReference type="EMBL" id="RED51940.1"/>
    </source>
</evidence>
<sequence>MNQGNGTSGIRDFDFLVHPYTVLNKRRTEAMYPDRIGVWEEFEATHTGAYYLDRKVIIDHFEGGTFPDGEVRKGMTIRAYDEDTQQWSLMWLDNKNHPDFRPLVGKFEDGVGSFRQVVEMPDGQPLHVRFTWDEITEVSARWQQAFSFDGGQSWDTNWIMEFTRRS</sequence>
<dbReference type="RefSeq" id="WP_115995790.1">
    <property type="nucleotide sequence ID" value="NZ_QRDY01000035.1"/>
</dbReference>
<evidence type="ECO:0000313" key="2">
    <source>
        <dbReference type="Proteomes" id="UP000256869"/>
    </source>
</evidence>
<reference evidence="1 2" key="1">
    <citation type="submission" date="2018-07" db="EMBL/GenBank/DDBJ databases">
        <title>Genomic Encyclopedia of Type Strains, Phase III (KMG-III): the genomes of soil and plant-associated and newly described type strains.</title>
        <authorList>
            <person name="Whitman W."/>
        </authorList>
    </citation>
    <scope>NUCLEOTIDE SEQUENCE [LARGE SCALE GENOMIC DNA]</scope>
    <source>
        <strain evidence="1 2">CECT 8236</strain>
    </source>
</reference>
<name>A0A3D9HR39_9BACL</name>
<protein>
    <recommendedName>
        <fullName evidence="3">DUF1579 domain-containing protein</fullName>
    </recommendedName>
</protein>
<dbReference type="OrthoDB" id="9814791at2"/>
<keyword evidence="2" id="KW-1185">Reference proteome</keyword>
<dbReference type="Proteomes" id="UP000256869">
    <property type="component" value="Unassembled WGS sequence"/>
</dbReference>
<evidence type="ECO:0008006" key="3">
    <source>
        <dbReference type="Google" id="ProtNLM"/>
    </source>
</evidence>
<dbReference type="EMBL" id="QRDY01000035">
    <property type="protein sequence ID" value="RED51940.1"/>
    <property type="molecule type" value="Genomic_DNA"/>
</dbReference>
<dbReference type="AlphaFoldDB" id="A0A3D9HR39"/>
<accession>A0A3D9HR39</accession>